<feature type="chain" id="PRO_5032706554" evidence="1">
    <location>
        <begin position="20"/>
        <end position="95"/>
    </location>
</feature>
<gene>
    <name evidence="2" type="ORF">OXX778_LOCUS19060</name>
</gene>
<evidence type="ECO:0000313" key="3">
    <source>
        <dbReference type="Proteomes" id="UP000663879"/>
    </source>
</evidence>
<sequence>MKILLPSLVFVLIICSIYCESLENQTKISDKSVFQLNITTDLLTANSSILISKRDDTGMGLSSKLSSTIVEESNYLVSLFLKIFVNSSIIYLILF</sequence>
<protein>
    <submittedName>
        <fullName evidence="2">Uncharacterized protein</fullName>
    </submittedName>
</protein>
<keyword evidence="3" id="KW-1185">Reference proteome</keyword>
<name>A0A814KYE8_9BILA</name>
<organism evidence="2 3">
    <name type="scientific">Brachionus calyciflorus</name>
    <dbReference type="NCBI Taxonomy" id="104777"/>
    <lineage>
        <taxon>Eukaryota</taxon>
        <taxon>Metazoa</taxon>
        <taxon>Spiralia</taxon>
        <taxon>Gnathifera</taxon>
        <taxon>Rotifera</taxon>
        <taxon>Eurotatoria</taxon>
        <taxon>Monogononta</taxon>
        <taxon>Pseudotrocha</taxon>
        <taxon>Ploima</taxon>
        <taxon>Brachionidae</taxon>
        <taxon>Brachionus</taxon>
    </lineage>
</organism>
<dbReference type="Proteomes" id="UP000663879">
    <property type="component" value="Unassembled WGS sequence"/>
</dbReference>
<dbReference type="AlphaFoldDB" id="A0A814KYE8"/>
<comment type="caution">
    <text evidence="2">The sequence shown here is derived from an EMBL/GenBank/DDBJ whole genome shotgun (WGS) entry which is preliminary data.</text>
</comment>
<feature type="signal peptide" evidence="1">
    <location>
        <begin position="1"/>
        <end position="19"/>
    </location>
</feature>
<evidence type="ECO:0000256" key="1">
    <source>
        <dbReference type="SAM" id="SignalP"/>
    </source>
</evidence>
<dbReference type="EMBL" id="CAJNOC010005579">
    <property type="protein sequence ID" value="CAF1056123.1"/>
    <property type="molecule type" value="Genomic_DNA"/>
</dbReference>
<accession>A0A814KYE8</accession>
<proteinExistence type="predicted"/>
<reference evidence="2" key="1">
    <citation type="submission" date="2021-02" db="EMBL/GenBank/DDBJ databases">
        <authorList>
            <person name="Nowell W R."/>
        </authorList>
    </citation>
    <scope>NUCLEOTIDE SEQUENCE</scope>
    <source>
        <strain evidence="2">Ploen Becks lab</strain>
    </source>
</reference>
<keyword evidence="1" id="KW-0732">Signal</keyword>
<evidence type="ECO:0000313" key="2">
    <source>
        <dbReference type="EMBL" id="CAF1056123.1"/>
    </source>
</evidence>